<keyword evidence="2" id="KW-1185">Reference proteome</keyword>
<comment type="caution">
    <text evidence="1">The sequence shown here is derived from an EMBL/GenBank/DDBJ whole genome shotgun (WGS) entry which is preliminary data.</text>
</comment>
<name>A0A8T0U6G9_PANVG</name>
<dbReference type="AlphaFoldDB" id="A0A8T0U6G9"/>
<organism evidence="1 2">
    <name type="scientific">Panicum virgatum</name>
    <name type="common">Blackwell switchgrass</name>
    <dbReference type="NCBI Taxonomy" id="38727"/>
    <lineage>
        <taxon>Eukaryota</taxon>
        <taxon>Viridiplantae</taxon>
        <taxon>Streptophyta</taxon>
        <taxon>Embryophyta</taxon>
        <taxon>Tracheophyta</taxon>
        <taxon>Spermatophyta</taxon>
        <taxon>Magnoliopsida</taxon>
        <taxon>Liliopsida</taxon>
        <taxon>Poales</taxon>
        <taxon>Poaceae</taxon>
        <taxon>PACMAD clade</taxon>
        <taxon>Panicoideae</taxon>
        <taxon>Panicodae</taxon>
        <taxon>Paniceae</taxon>
        <taxon>Panicinae</taxon>
        <taxon>Panicum</taxon>
        <taxon>Panicum sect. Hiantes</taxon>
    </lineage>
</organism>
<gene>
    <name evidence="1" type="ORF">PVAP13_3NG248994</name>
</gene>
<dbReference type="EMBL" id="CM029042">
    <property type="protein sequence ID" value="KAG2616626.1"/>
    <property type="molecule type" value="Genomic_DNA"/>
</dbReference>
<evidence type="ECO:0000313" key="2">
    <source>
        <dbReference type="Proteomes" id="UP000823388"/>
    </source>
</evidence>
<dbReference type="Proteomes" id="UP000823388">
    <property type="component" value="Chromosome 3N"/>
</dbReference>
<sequence length="165" mass="18526">MCGSPVLSIHFFSPACSQQPYPFAPVARVFPIHPFLLSQRHLLGEHRREGGRRRFLGRAPARSRGGASWGEHRQGMRSVEGGWKTLAESQTLLRCLSTVPPSSSSSPSSSALFPPPLAPISSSHRRQLFCYRNRSNICHQFGQPLRQWIQWTRHSTSIQILTQAV</sequence>
<accession>A0A8T0U6G9</accession>
<evidence type="ECO:0000313" key="1">
    <source>
        <dbReference type="EMBL" id="KAG2616626.1"/>
    </source>
</evidence>
<proteinExistence type="predicted"/>
<reference evidence="1" key="1">
    <citation type="submission" date="2020-05" db="EMBL/GenBank/DDBJ databases">
        <title>WGS assembly of Panicum virgatum.</title>
        <authorList>
            <person name="Lovell J.T."/>
            <person name="Jenkins J."/>
            <person name="Shu S."/>
            <person name="Juenger T.E."/>
            <person name="Schmutz J."/>
        </authorList>
    </citation>
    <scope>NUCLEOTIDE SEQUENCE</scope>
    <source>
        <strain evidence="1">AP13</strain>
    </source>
</reference>
<protein>
    <submittedName>
        <fullName evidence="1">Uncharacterized protein</fullName>
    </submittedName>
</protein>